<feature type="transmembrane region" description="Helical" evidence="1">
    <location>
        <begin position="258"/>
        <end position="275"/>
    </location>
</feature>
<evidence type="ECO:0000256" key="1">
    <source>
        <dbReference type="SAM" id="Phobius"/>
    </source>
</evidence>
<feature type="transmembrane region" description="Helical" evidence="1">
    <location>
        <begin position="58"/>
        <end position="81"/>
    </location>
</feature>
<evidence type="ECO:0008006" key="4">
    <source>
        <dbReference type="Google" id="ProtNLM"/>
    </source>
</evidence>
<feature type="transmembrane region" description="Helical" evidence="1">
    <location>
        <begin position="16"/>
        <end position="38"/>
    </location>
</feature>
<reference evidence="3" key="1">
    <citation type="journal article" date="2019" name="Int. J. Syst. Evol. Microbiol.">
        <title>The Global Catalogue of Microorganisms (GCM) 10K type strain sequencing project: providing services to taxonomists for standard genome sequencing and annotation.</title>
        <authorList>
            <consortium name="The Broad Institute Genomics Platform"/>
            <consortium name="The Broad Institute Genome Sequencing Center for Infectious Disease"/>
            <person name="Wu L."/>
            <person name="Ma J."/>
        </authorList>
    </citation>
    <scope>NUCLEOTIDE SEQUENCE [LARGE SCALE GENOMIC DNA]</scope>
    <source>
        <strain evidence="3">CCM 8937</strain>
    </source>
</reference>
<proteinExistence type="predicted"/>
<gene>
    <name evidence="2" type="ORF">ACFQ4R_08820</name>
</gene>
<keyword evidence="1" id="KW-0472">Membrane</keyword>
<dbReference type="Proteomes" id="UP001597191">
    <property type="component" value="Unassembled WGS sequence"/>
</dbReference>
<evidence type="ECO:0000313" key="2">
    <source>
        <dbReference type="EMBL" id="MFD1411685.1"/>
    </source>
</evidence>
<sequence length="312" mass="36663">MPTALKKIIRLRQRPILIVTAIMTALLILMRLTMMPSYHQSIILKQLAQPKQTGPWYFNVYVNFPAQAYGFFFLSMFWGWLNGVRDNNGRFYSFLITNGYNRKQIFRTLWWERAWPILTLGLIYWGSLTLIWTLTLSWSGLKVSLSQLLLIILTNLLINQAAWIMMTFVSLFFSNAIFSLLALAAFWWTAGQVVYYLDHPHFDLWNNFLYPMTDMKFWPLAGIYLAIIFGGTLASYWLFQHISGENIGEFFVIPQSRWAFSILMMVLVAIVFYNMPGVSSIFIIILLFVVIIMTNLWSTLHQRWPIFNFNRH</sequence>
<feature type="transmembrane region" description="Helical" evidence="1">
    <location>
        <begin position="148"/>
        <end position="169"/>
    </location>
</feature>
<feature type="transmembrane region" description="Helical" evidence="1">
    <location>
        <begin position="217"/>
        <end position="238"/>
    </location>
</feature>
<comment type="caution">
    <text evidence="2">The sequence shown here is derived from an EMBL/GenBank/DDBJ whole genome shotgun (WGS) entry which is preliminary data.</text>
</comment>
<name>A0ABW4BQ99_9LACO</name>
<accession>A0ABW4BQ99</accession>
<feature type="transmembrane region" description="Helical" evidence="1">
    <location>
        <begin position="176"/>
        <end position="197"/>
    </location>
</feature>
<dbReference type="RefSeq" id="WP_125650281.1">
    <property type="nucleotide sequence ID" value="NZ_JBHTOH010000085.1"/>
</dbReference>
<keyword evidence="1" id="KW-1133">Transmembrane helix</keyword>
<dbReference type="EMBL" id="JBHTOH010000085">
    <property type="protein sequence ID" value="MFD1411685.1"/>
    <property type="molecule type" value="Genomic_DNA"/>
</dbReference>
<evidence type="ECO:0000313" key="3">
    <source>
        <dbReference type="Proteomes" id="UP001597191"/>
    </source>
</evidence>
<feature type="transmembrane region" description="Helical" evidence="1">
    <location>
        <begin position="281"/>
        <end position="300"/>
    </location>
</feature>
<organism evidence="2 3">
    <name type="scientific">Lapidilactobacillus gannanensis</name>
    <dbReference type="NCBI Taxonomy" id="2486002"/>
    <lineage>
        <taxon>Bacteria</taxon>
        <taxon>Bacillati</taxon>
        <taxon>Bacillota</taxon>
        <taxon>Bacilli</taxon>
        <taxon>Lactobacillales</taxon>
        <taxon>Lactobacillaceae</taxon>
        <taxon>Lapidilactobacillus</taxon>
    </lineage>
</organism>
<protein>
    <recommendedName>
        <fullName evidence="4">ABC transporter permease</fullName>
    </recommendedName>
</protein>
<keyword evidence="1" id="KW-0812">Transmembrane</keyword>
<feature type="transmembrane region" description="Helical" evidence="1">
    <location>
        <begin position="114"/>
        <end position="136"/>
    </location>
</feature>
<keyword evidence="3" id="KW-1185">Reference proteome</keyword>